<evidence type="ECO:0000256" key="2">
    <source>
        <dbReference type="ARBA" id="ARBA00022692"/>
    </source>
</evidence>
<evidence type="ECO:0000256" key="4">
    <source>
        <dbReference type="ARBA" id="ARBA00023136"/>
    </source>
</evidence>
<evidence type="ECO:0000313" key="9">
    <source>
        <dbReference type="Proteomes" id="UP000310066"/>
    </source>
</evidence>
<dbReference type="InterPro" id="IPR000832">
    <property type="entry name" value="GPCR_2_secretin-like"/>
</dbReference>
<comment type="subcellular location">
    <subcellularLocation>
        <location evidence="1">Membrane</location>
        <topology evidence="1">Multi-pass membrane protein</topology>
    </subcellularLocation>
</comment>
<feature type="transmembrane region" description="Helical" evidence="6">
    <location>
        <begin position="140"/>
        <end position="160"/>
    </location>
</feature>
<evidence type="ECO:0000256" key="5">
    <source>
        <dbReference type="SAM" id="MobiDB-lite"/>
    </source>
</evidence>
<dbReference type="InterPro" id="IPR053247">
    <property type="entry name" value="GPCR_GPR1/git3-like"/>
</dbReference>
<gene>
    <name evidence="8" type="ORF">B0A54_14667</name>
</gene>
<feature type="transmembrane region" description="Helical" evidence="6">
    <location>
        <begin position="226"/>
        <end position="250"/>
    </location>
</feature>
<dbReference type="Proteomes" id="UP000310066">
    <property type="component" value="Unassembled WGS sequence"/>
</dbReference>
<feature type="compositionally biased region" description="Basic and acidic residues" evidence="5">
    <location>
        <begin position="583"/>
        <end position="592"/>
    </location>
</feature>
<dbReference type="PANTHER" id="PTHR42058:SF1">
    <property type="entry name" value="G-PROTEIN COUPLED RECEPTORS FAMILY 2 PROFILE 2 DOMAIN-CONTAINING PROTEIN"/>
    <property type="match status" value="1"/>
</dbReference>
<dbReference type="PROSITE" id="PS50261">
    <property type="entry name" value="G_PROTEIN_RECEP_F2_4"/>
    <property type="match status" value="1"/>
</dbReference>
<feature type="transmembrane region" description="Helical" evidence="6">
    <location>
        <begin position="70"/>
        <end position="89"/>
    </location>
</feature>
<dbReference type="STRING" id="329885.A0A4U0UDB4"/>
<dbReference type="GO" id="GO:0004888">
    <property type="term" value="F:transmembrane signaling receptor activity"/>
    <property type="evidence" value="ECO:0007669"/>
    <property type="project" value="InterPro"/>
</dbReference>
<dbReference type="GO" id="GO:0016020">
    <property type="term" value="C:membrane"/>
    <property type="evidence" value="ECO:0007669"/>
    <property type="project" value="UniProtKB-SubCell"/>
</dbReference>
<sequence>MANETLLRGKCLAPFYDASAFPLEGGFVAGRFCAPMTGLLPGNPTCCLPCPITDWVYPESFNTYSTAAEWLNVVGLILCSFMLVSYTVLPAQKTRSHYLSVCLIVSVMMIALGFTIPLSAKPEQCYNQITPNDMYSNAECAWSGAFIIAGGLSATMWIFIRALSMNLQICFDIVPGRKFFYLSQALGWGIPAALFTATMTVTGVSFRMGNACHVNHETSMQDFWGPLLGLAGAAGIVQVVTFAYCVHVYLKNLWTDQAQSSTHGSSSGLPSYNGSVRTQTAHAVYRRLKKVLWLQWRGICIITIILVDVIFFSIVFVYLDGLQSSLTSDWHGIEPWLECLAFNPTNKDKCLGLVTGWLVNESTVVAVLLLLSLTGVQVFIFLARPSIFPAWYDFVQDKLSSKRQEFVSLDARPNNMRSQSGSQLAKYDHVRGHQSTTFEMQKPQLNSLAIDLGSKSPTHTMLSSPSETYRSPIHHDLDIAELDSRRSISPPIGGFGRGLHAPEYVGRVTPELGNPLVSPSPPPVSYNSFSLHRQPSGGDYFDPQRQQQQQQQQQRRAYTREASMESLPGYSGRFSPSASSPPQRRESHERRYQAPVASFSAPKTPSRQSSTKSVAFAPESKEVYGRGGLALNPPSEAWESQEDLTERSGGFGLDRR</sequence>
<feature type="domain" description="G-protein coupled receptors family 2 profile 2" evidence="7">
    <location>
        <begin position="61"/>
        <end position="242"/>
    </location>
</feature>
<name>A0A4U0UDB4_9PEZI</name>
<feature type="compositionally biased region" description="Polar residues" evidence="5">
    <location>
        <begin position="601"/>
        <end position="613"/>
    </location>
</feature>
<evidence type="ECO:0000256" key="1">
    <source>
        <dbReference type="ARBA" id="ARBA00004141"/>
    </source>
</evidence>
<feature type="transmembrane region" description="Helical" evidence="6">
    <location>
        <begin position="181"/>
        <end position="206"/>
    </location>
</feature>
<comment type="caution">
    <text evidence="8">The sequence shown here is derived from an EMBL/GenBank/DDBJ whole genome shotgun (WGS) entry which is preliminary data.</text>
</comment>
<accession>A0A4U0UDB4</accession>
<feature type="transmembrane region" description="Helical" evidence="6">
    <location>
        <begin position="101"/>
        <end position="120"/>
    </location>
</feature>
<dbReference type="Gene3D" id="1.20.1070.10">
    <property type="entry name" value="Rhodopsin 7-helix transmembrane proteins"/>
    <property type="match status" value="1"/>
</dbReference>
<feature type="transmembrane region" description="Helical" evidence="6">
    <location>
        <begin position="296"/>
        <end position="319"/>
    </location>
</feature>
<keyword evidence="4 6" id="KW-0472">Membrane</keyword>
<feature type="compositionally biased region" description="Low complexity" evidence="5">
    <location>
        <begin position="544"/>
        <end position="556"/>
    </location>
</feature>
<keyword evidence="3 6" id="KW-1133">Transmembrane helix</keyword>
<organism evidence="8 9">
    <name type="scientific">Friedmanniomyces endolithicus</name>
    <dbReference type="NCBI Taxonomy" id="329885"/>
    <lineage>
        <taxon>Eukaryota</taxon>
        <taxon>Fungi</taxon>
        <taxon>Dikarya</taxon>
        <taxon>Ascomycota</taxon>
        <taxon>Pezizomycotina</taxon>
        <taxon>Dothideomycetes</taxon>
        <taxon>Dothideomycetidae</taxon>
        <taxon>Mycosphaerellales</taxon>
        <taxon>Teratosphaeriaceae</taxon>
        <taxon>Friedmanniomyces</taxon>
    </lineage>
</organism>
<dbReference type="AlphaFoldDB" id="A0A4U0UDB4"/>
<dbReference type="InterPro" id="IPR017981">
    <property type="entry name" value="GPCR_2-like_7TM"/>
</dbReference>
<dbReference type="OrthoDB" id="26203at2759"/>
<reference evidence="8 9" key="1">
    <citation type="submission" date="2017-03" db="EMBL/GenBank/DDBJ databases">
        <title>Genomes of endolithic fungi from Antarctica.</title>
        <authorList>
            <person name="Coleine C."/>
            <person name="Masonjones S."/>
            <person name="Stajich J.E."/>
        </authorList>
    </citation>
    <scope>NUCLEOTIDE SEQUENCE [LARGE SCALE GENOMIC DNA]</scope>
    <source>
        <strain evidence="8 9">CCFEE 5311</strain>
    </source>
</reference>
<keyword evidence="2 6" id="KW-0812">Transmembrane</keyword>
<dbReference type="Pfam" id="PF00002">
    <property type="entry name" value="7tm_2"/>
    <property type="match status" value="1"/>
</dbReference>
<feature type="transmembrane region" description="Helical" evidence="6">
    <location>
        <begin position="363"/>
        <end position="383"/>
    </location>
</feature>
<evidence type="ECO:0000259" key="7">
    <source>
        <dbReference type="PROSITE" id="PS50261"/>
    </source>
</evidence>
<dbReference type="EMBL" id="NAJP01000085">
    <property type="protein sequence ID" value="TKA33490.1"/>
    <property type="molecule type" value="Genomic_DNA"/>
</dbReference>
<dbReference type="PANTHER" id="PTHR42058">
    <property type="entry name" value="G_PROTEIN_RECEP_F2_4 DOMAIN-CONTAINING PROTEIN"/>
    <property type="match status" value="1"/>
</dbReference>
<dbReference type="GO" id="GO:0007166">
    <property type="term" value="P:cell surface receptor signaling pathway"/>
    <property type="evidence" value="ECO:0007669"/>
    <property type="project" value="InterPro"/>
</dbReference>
<proteinExistence type="predicted"/>
<feature type="region of interest" description="Disordered" evidence="5">
    <location>
        <begin position="512"/>
        <end position="656"/>
    </location>
</feature>
<evidence type="ECO:0000313" key="8">
    <source>
        <dbReference type="EMBL" id="TKA33490.1"/>
    </source>
</evidence>
<evidence type="ECO:0000256" key="3">
    <source>
        <dbReference type="ARBA" id="ARBA00022989"/>
    </source>
</evidence>
<evidence type="ECO:0000256" key="6">
    <source>
        <dbReference type="SAM" id="Phobius"/>
    </source>
</evidence>
<protein>
    <recommendedName>
        <fullName evidence="7">G-protein coupled receptors family 2 profile 2 domain-containing protein</fullName>
    </recommendedName>
</protein>